<reference evidence="1 2" key="1">
    <citation type="submission" date="2019-07" db="EMBL/GenBank/DDBJ databases">
        <title>Genomic Encyclopedia of Archaeal and Bacterial Type Strains, Phase II (KMG-II): from individual species to whole genera.</title>
        <authorList>
            <person name="Goeker M."/>
        </authorList>
    </citation>
    <scope>NUCLEOTIDE SEQUENCE [LARGE SCALE GENOMIC DNA]</scope>
    <source>
        <strain evidence="1 2">DSM 17527</strain>
    </source>
</reference>
<accession>A0A5S5BZ88</accession>
<evidence type="ECO:0000313" key="2">
    <source>
        <dbReference type="Proteomes" id="UP000324376"/>
    </source>
</evidence>
<comment type="caution">
    <text evidence="1">The sequence shown here is derived from an EMBL/GenBank/DDBJ whole genome shotgun (WGS) entry which is preliminary data.</text>
</comment>
<evidence type="ECO:0000313" key="1">
    <source>
        <dbReference type="EMBL" id="TYP71526.1"/>
    </source>
</evidence>
<organism evidence="1 2">
    <name type="scientific">Aquimarina intermedia</name>
    <dbReference type="NCBI Taxonomy" id="350814"/>
    <lineage>
        <taxon>Bacteria</taxon>
        <taxon>Pseudomonadati</taxon>
        <taxon>Bacteroidota</taxon>
        <taxon>Flavobacteriia</taxon>
        <taxon>Flavobacteriales</taxon>
        <taxon>Flavobacteriaceae</taxon>
        <taxon>Aquimarina</taxon>
    </lineage>
</organism>
<proteinExistence type="predicted"/>
<sequence length="88" mass="10312">MENTINKVTTNKGSMSNLNDVIQIKYDGLPQGTKTKFIKRISEDLELGARYILNTWFTTFKTVPIKHQTYVDQEIDKYIKELNQEEKI</sequence>
<dbReference type="Proteomes" id="UP000324376">
    <property type="component" value="Unassembled WGS sequence"/>
</dbReference>
<keyword evidence="2" id="KW-1185">Reference proteome</keyword>
<name>A0A5S5BZ88_9FLAO</name>
<dbReference type="AlphaFoldDB" id="A0A5S5BZ88"/>
<gene>
    <name evidence="1" type="ORF">BD809_109108</name>
</gene>
<dbReference type="EMBL" id="VNHU01000009">
    <property type="protein sequence ID" value="TYP71526.1"/>
    <property type="molecule type" value="Genomic_DNA"/>
</dbReference>
<protein>
    <submittedName>
        <fullName evidence="1">Uncharacterized protein</fullName>
    </submittedName>
</protein>